<dbReference type="SUPFAM" id="SSF55961">
    <property type="entry name" value="Bet v1-like"/>
    <property type="match status" value="1"/>
</dbReference>
<keyword evidence="2" id="KW-1185">Reference proteome</keyword>
<organism evidence="1 2">
    <name type="scientific">Lentzea rhizosphaerae</name>
    <dbReference type="NCBI Taxonomy" id="2041025"/>
    <lineage>
        <taxon>Bacteria</taxon>
        <taxon>Bacillati</taxon>
        <taxon>Actinomycetota</taxon>
        <taxon>Actinomycetes</taxon>
        <taxon>Pseudonocardiales</taxon>
        <taxon>Pseudonocardiaceae</taxon>
        <taxon>Lentzea</taxon>
    </lineage>
</organism>
<dbReference type="Gene3D" id="3.30.530.20">
    <property type="match status" value="1"/>
</dbReference>
<accession>A0ABV8C506</accession>
<dbReference type="Pfam" id="PF10604">
    <property type="entry name" value="Polyketide_cyc2"/>
    <property type="match status" value="1"/>
</dbReference>
<dbReference type="InterPro" id="IPR023393">
    <property type="entry name" value="START-like_dom_sf"/>
</dbReference>
<evidence type="ECO:0000313" key="2">
    <source>
        <dbReference type="Proteomes" id="UP001595690"/>
    </source>
</evidence>
<sequence length="149" mass="16394">MGGIRRKDLVLTRSRSMPADAEAVFDVVSDLDNMTSWLPDSVEVELSGPNLIRLWFPGRHADVDVERRVNVDWDRLRITWGSETTTSCSGTLQVLRLAADRSAVSVRLTGPPGASMSSVDAWTEAALDALETVVASECRTKQAMHQPVR</sequence>
<proteinExistence type="predicted"/>
<gene>
    <name evidence="1" type="ORF">ACFOWZ_36980</name>
</gene>
<evidence type="ECO:0000313" key="1">
    <source>
        <dbReference type="EMBL" id="MFC3897103.1"/>
    </source>
</evidence>
<dbReference type="RefSeq" id="WP_382378667.1">
    <property type="nucleotide sequence ID" value="NZ_JBHRZI010000032.1"/>
</dbReference>
<dbReference type="EMBL" id="JBHRZI010000032">
    <property type="protein sequence ID" value="MFC3897103.1"/>
    <property type="molecule type" value="Genomic_DNA"/>
</dbReference>
<comment type="caution">
    <text evidence="1">The sequence shown here is derived from an EMBL/GenBank/DDBJ whole genome shotgun (WGS) entry which is preliminary data.</text>
</comment>
<dbReference type="InterPro" id="IPR019587">
    <property type="entry name" value="Polyketide_cyclase/dehydratase"/>
</dbReference>
<dbReference type="Proteomes" id="UP001595690">
    <property type="component" value="Unassembled WGS sequence"/>
</dbReference>
<name>A0ABV8C506_9PSEU</name>
<reference evidence="2" key="1">
    <citation type="journal article" date="2019" name="Int. J. Syst. Evol. Microbiol.">
        <title>The Global Catalogue of Microorganisms (GCM) 10K type strain sequencing project: providing services to taxonomists for standard genome sequencing and annotation.</title>
        <authorList>
            <consortium name="The Broad Institute Genomics Platform"/>
            <consortium name="The Broad Institute Genome Sequencing Center for Infectious Disease"/>
            <person name="Wu L."/>
            <person name="Ma J."/>
        </authorList>
    </citation>
    <scope>NUCLEOTIDE SEQUENCE [LARGE SCALE GENOMIC DNA]</scope>
    <source>
        <strain evidence="2">CGMCC 4.7405</strain>
    </source>
</reference>
<protein>
    <submittedName>
        <fullName evidence="1">SRPBCC family protein</fullName>
    </submittedName>
</protein>